<protein>
    <recommendedName>
        <fullName evidence="4">DUF834 domain-containing protein</fullName>
    </recommendedName>
</protein>
<evidence type="ECO:0000256" key="1">
    <source>
        <dbReference type="SAM" id="MobiDB-lite"/>
    </source>
</evidence>
<dbReference type="Proteomes" id="UP001341281">
    <property type="component" value="Chromosome 08"/>
</dbReference>
<feature type="region of interest" description="Disordered" evidence="1">
    <location>
        <begin position="44"/>
        <end position="94"/>
    </location>
</feature>
<feature type="region of interest" description="Disordered" evidence="1">
    <location>
        <begin position="1"/>
        <end position="26"/>
    </location>
</feature>
<dbReference type="AlphaFoldDB" id="A0AAQ3XBY4"/>
<evidence type="ECO:0000313" key="2">
    <source>
        <dbReference type="EMBL" id="WVZ90717.1"/>
    </source>
</evidence>
<dbReference type="EMBL" id="CP144752">
    <property type="protein sequence ID" value="WVZ90717.1"/>
    <property type="molecule type" value="Genomic_DNA"/>
</dbReference>
<keyword evidence="3" id="KW-1185">Reference proteome</keyword>
<name>A0AAQ3XBY4_PASNO</name>
<proteinExistence type="predicted"/>
<gene>
    <name evidence="2" type="ORF">U9M48_036996</name>
</gene>
<feature type="compositionally biased region" description="Basic residues" evidence="1">
    <location>
        <begin position="57"/>
        <end position="66"/>
    </location>
</feature>
<accession>A0AAQ3XBY4</accession>
<organism evidence="2 3">
    <name type="scientific">Paspalum notatum var. saurae</name>
    <dbReference type="NCBI Taxonomy" id="547442"/>
    <lineage>
        <taxon>Eukaryota</taxon>
        <taxon>Viridiplantae</taxon>
        <taxon>Streptophyta</taxon>
        <taxon>Embryophyta</taxon>
        <taxon>Tracheophyta</taxon>
        <taxon>Spermatophyta</taxon>
        <taxon>Magnoliopsida</taxon>
        <taxon>Liliopsida</taxon>
        <taxon>Poales</taxon>
        <taxon>Poaceae</taxon>
        <taxon>PACMAD clade</taxon>
        <taxon>Panicoideae</taxon>
        <taxon>Andropogonodae</taxon>
        <taxon>Paspaleae</taxon>
        <taxon>Paspalinae</taxon>
        <taxon>Paspalum</taxon>
    </lineage>
</organism>
<sequence>MGPSLEDNEASGNARGCFEVPRGSDREEEVALPAMLAGASRFPVAAKGGGGAVHRETGKRRRRRPQGRATGLGNGEEVQAASCGWATATERKRW</sequence>
<reference evidence="2 3" key="1">
    <citation type="submission" date="2024-02" db="EMBL/GenBank/DDBJ databases">
        <title>High-quality chromosome-scale genome assembly of Pensacola bahiagrass (Paspalum notatum Flugge var. saurae).</title>
        <authorList>
            <person name="Vega J.M."/>
            <person name="Podio M."/>
            <person name="Orjuela J."/>
            <person name="Siena L.A."/>
            <person name="Pessino S.C."/>
            <person name="Combes M.C."/>
            <person name="Mariac C."/>
            <person name="Albertini E."/>
            <person name="Pupilli F."/>
            <person name="Ortiz J.P.A."/>
            <person name="Leblanc O."/>
        </authorList>
    </citation>
    <scope>NUCLEOTIDE SEQUENCE [LARGE SCALE GENOMIC DNA]</scope>
    <source>
        <strain evidence="2">R1</strain>
        <tissue evidence="2">Leaf</tissue>
    </source>
</reference>
<evidence type="ECO:0008006" key="4">
    <source>
        <dbReference type="Google" id="ProtNLM"/>
    </source>
</evidence>
<evidence type="ECO:0000313" key="3">
    <source>
        <dbReference type="Proteomes" id="UP001341281"/>
    </source>
</evidence>